<gene>
    <name evidence="14" type="ORF">EZ444_06840</name>
</gene>
<dbReference type="Proteomes" id="UP000291117">
    <property type="component" value="Unassembled WGS sequence"/>
</dbReference>
<feature type="transmembrane region" description="Helical" evidence="12">
    <location>
        <begin position="209"/>
        <end position="230"/>
    </location>
</feature>
<feature type="transmembrane region" description="Helical" evidence="12">
    <location>
        <begin position="36"/>
        <end position="53"/>
    </location>
</feature>
<dbReference type="AlphaFoldDB" id="A0A4V2MKC1"/>
<keyword evidence="3 10" id="KW-0813">Transport</keyword>
<keyword evidence="9 10" id="KW-0472">Membrane</keyword>
<keyword evidence="10" id="KW-0998">Cell outer membrane</keyword>
<evidence type="ECO:0000256" key="6">
    <source>
        <dbReference type="ARBA" id="ARBA00022692"/>
    </source>
</evidence>
<evidence type="ECO:0000256" key="8">
    <source>
        <dbReference type="ARBA" id="ARBA00022989"/>
    </source>
</evidence>
<proteinExistence type="inferred from homology"/>
<dbReference type="SUPFAM" id="SSF56935">
    <property type="entry name" value="Porins"/>
    <property type="match status" value="1"/>
</dbReference>
<dbReference type="NCBIfam" id="TIGR01352">
    <property type="entry name" value="tonB_Cterm"/>
    <property type="match status" value="1"/>
</dbReference>
<keyword evidence="7" id="KW-0653">Protein transport</keyword>
<dbReference type="GO" id="GO:0098797">
    <property type="term" value="C:plasma membrane protein complex"/>
    <property type="evidence" value="ECO:0007669"/>
    <property type="project" value="TreeGrafter"/>
</dbReference>
<accession>A0A4V2MKC1</accession>
<evidence type="ECO:0000313" key="15">
    <source>
        <dbReference type="Proteomes" id="UP000291117"/>
    </source>
</evidence>
<evidence type="ECO:0000259" key="13">
    <source>
        <dbReference type="PROSITE" id="PS52015"/>
    </source>
</evidence>
<dbReference type="InterPro" id="IPR008756">
    <property type="entry name" value="Peptidase_M56"/>
</dbReference>
<dbReference type="OrthoDB" id="649093at2"/>
<evidence type="ECO:0000313" key="14">
    <source>
        <dbReference type="EMBL" id="TCC97626.1"/>
    </source>
</evidence>
<comment type="similarity">
    <text evidence="2">Belongs to the TonB family.</text>
</comment>
<organism evidence="14 15">
    <name type="scientific">Pedobacter hiemivivus</name>
    <dbReference type="NCBI Taxonomy" id="2530454"/>
    <lineage>
        <taxon>Bacteria</taxon>
        <taxon>Pseudomonadati</taxon>
        <taxon>Bacteroidota</taxon>
        <taxon>Sphingobacteriia</taxon>
        <taxon>Sphingobacteriales</taxon>
        <taxon>Sphingobacteriaceae</taxon>
        <taxon>Pedobacter</taxon>
    </lineage>
</organism>
<dbReference type="PANTHER" id="PTHR33446:SF2">
    <property type="entry name" value="PROTEIN TONB"/>
    <property type="match status" value="1"/>
</dbReference>
<keyword evidence="15" id="KW-1185">Reference proteome</keyword>
<protein>
    <submittedName>
        <fullName evidence="14">TonB family protein</fullName>
    </submittedName>
</protein>
<evidence type="ECO:0000256" key="3">
    <source>
        <dbReference type="ARBA" id="ARBA00022448"/>
    </source>
</evidence>
<dbReference type="RefSeq" id="WP_131607985.1">
    <property type="nucleotide sequence ID" value="NZ_SJSM01000003.1"/>
</dbReference>
<dbReference type="Gene3D" id="3.30.1150.10">
    <property type="match status" value="2"/>
</dbReference>
<comment type="caution">
    <text evidence="14">The sequence shown here is derived from an EMBL/GenBank/DDBJ whole genome shotgun (WGS) entry which is preliminary data.</text>
</comment>
<feature type="compositionally biased region" description="Low complexity" evidence="11">
    <location>
        <begin position="562"/>
        <end position="586"/>
    </location>
</feature>
<keyword evidence="8 12" id="KW-1133">Transmembrane helix</keyword>
<feature type="transmembrane region" description="Helical" evidence="12">
    <location>
        <begin position="251"/>
        <end position="271"/>
    </location>
</feature>
<reference evidence="14 15" key="1">
    <citation type="submission" date="2019-02" db="EMBL/GenBank/DDBJ databases">
        <title>Pedobacter sp. RP-3-8 sp. nov., isolated from Arctic soil.</title>
        <authorList>
            <person name="Dahal R.H."/>
        </authorList>
    </citation>
    <scope>NUCLEOTIDE SEQUENCE [LARGE SCALE GENOMIC DNA]</scope>
    <source>
        <strain evidence="14 15">RP-3-8</strain>
    </source>
</reference>
<dbReference type="Pfam" id="PF03544">
    <property type="entry name" value="TonB_C"/>
    <property type="match status" value="2"/>
</dbReference>
<dbReference type="EMBL" id="SJSM01000003">
    <property type="protein sequence ID" value="TCC97626.1"/>
    <property type="molecule type" value="Genomic_DNA"/>
</dbReference>
<keyword evidence="6 10" id="KW-0812">Transmembrane</keyword>
<evidence type="ECO:0000256" key="7">
    <source>
        <dbReference type="ARBA" id="ARBA00022927"/>
    </source>
</evidence>
<dbReference type="Pfam" id="PF07715">
    <property type="entry name" value="Plug"/>
    <property type="match status" value="1"/>
</dbReference>
<sequence>MSWAHYILQVNIYLLVFYGFYKLLLDKETYFTLNRIYLLSAGLLSLTIPFLRFEWFTEQPATQPFSAGIGELNDLMTDVMIGNAAPDRFSMGNLAVSIYLIGILFFLGKFIWQLFAISKLLKRTDKGTAFSFFKHKRIDKNLPQLSTIQKHEEIHIRQYHSLDIILFEVLAIFTWFNPVIYAYKKAIKHLHEYLADEEAAKFQGDKAEYALLLLSKAFGVPQNALTNSFFNKSLIKKRIYMLHKPRSRKAAILKYGMFVPLFAIALTMSSATIRNNKNIKKIADEIPLNTPLEAIKEVVQESINKTAAPQLVKKASVGQTTGIIEEGWEDFYKYAKRAIRYPAAAHKAQLQGNTMIKFKVADGLVENAAIVARLGDGCDAEAMRVIVSYPRYKDIKDGDYTLKVKFVFDGANTPLKNETVAAVKGYKALNDIIITGYATLYKEAADGNIIDDNKIYDFVSIDKQPTFAGGFEQFYAYLKKEIKYPAEAVKNNVQGKVFLSFVVEIDGDLTNIKVERTLGSGTDEEAVRVLEESPKWIPGTQNSRPVRVKYNIPITFSLNKEGNQSGKSQGQINNNNSNGPSFSSNNITVTGYGTKTANPPLYVIDGKIMENADINTIKPEDIYSINVYKDAKATAIYGAKGANGVIVITTKAANNTEKASEVKQK</sequence>
<dbReference type="NCBIfam" id="TIGR04057">
    <property type="entry name" value="SusC_RagA_signa"/>
    <property type="match status" value="1"/>
</dbReference>
<dbReference type="GO" id="GO:0009279">
    <property type="term" value="C:cell outer membrane"/>
    <property type="evidence" value="ECO:0007669"/>
    <property type="project" value="UniProtKB-SubCell"/>
</dbReference>
<dbReference type="GO" id="GO:0055085">
    <property type="term" value="P:transmembrane transport"/>
    <property type="evidence" value="ECO:0007669"/>
    <property type="project" value="InterPro"/>
</dbReference>
<dbReference type="SUPFAM" id="SSF74653">
    <property type="entry name" value="TolA/TonB C-terminal domain"/>
    <property type="match status" value="2"/>
</dbReference>
<feature type="transmembrane region" description="Helical" evidence="12">
    <location>
        <begin position="96"/>
        <end position="117"/>
    </location>
</feature>
<keyword evidence="4" id="KW-1003">Cell membrane</keyword>
<evidence type="ECO:0000256" key="12">
    <source>
        <dbReference type="SAM" id="Phobius"/>
    </source>
</evidence>
<dbReference type="Pfam" id="PF05569">
    <property type="entry name" value="Peptidase_M56"/>
    <property type="match status" value="1"/>
</dbReference>
<dbReference type="InterPro" id="IPR023997">
    <property type="entry name" value="TonB-dep_OMP_SusC/RagA_CS"/>
</dbReference>
<comment type="subcellular location">
    <subcellularLocation>
        <location evidence="1">Cell inner membrane</location>
        <topology evidence="1">Single-pass membrane protein</topology>
        <orientation evidence="1">Periplasmic side</orientation>
    </subcellularLocation>
    <subcellularLocation>
        <location evidence="10">Cell outer membrane</location>
        <topology evidence="10">Multi-pass membrane protein</topology>
    </subcellularLocation>
</comment>
<evidence type="ECO:0000256" key="4">
    <source>
        <dbReference type="ARBA" id="ARBA00022475"/>
    </source>
</evidence>
<dbReference type="GO" id="GO:0031992">
    <property type="term" value="F:energy transducer activity"/>
    <property type="evidence" value="ECO:0007669"/>
    <property type="project" value="TreeGrafter"/>
</dbReference>
<keyword evidence="10" id="KW-1134">Transmembrane beta strand</keyword>
<keyword evidence="5" id="KW-0997">Cell inner membrane</keyword>
<dbReference type="InterPro" id="IPR039426">
    <property type="entry name" value="TonB-dep_rcpt-like"/>
</dbReference>
<evidence type="ECO:0000256" key="11">
    <source>
        <dbReference type="SAM" id="MobiDB-lite"/>
    </source>
</evidence>
<evidence type="ECO:0000256" key="2">
    <source>
        <dbReference type="ARBA" id="ARBA00006555"/>
    </source>
</evidence>
<dbReference type="PROSITE" id="PS52016">
    <property type="entry name" value="TONB_DEPENDENT_REC_3"/>
    <property type="match status" value="1"/>
</dbReference>
<dbReference type="Gene3D" id="2.170.130.10">
    <property type="entry name" value="TonB-dependent receptor, plug domain"/>
    <property type="match status" value="1"/>
</dbReference>
<feature type="domain" description="TonB C-terminal" evidence="13">
    <location>
        <begin position="469"/>
        <end position="565"/>
    </location>
</feature>
<dbReference type="GO" id="GO:0015031">
    <property type="term" value="P:protein transport"/>
    <property type="evidence" value="ECO:0007669"/>
    <property type="project" value="UniProtKB-KW"/>
</dbReference>
<comment type="similarity">
    <text evidence="10">Belongs to the TonB-dependent receptor family.</text>
</comment>
<dbReference type="CDD" id="cd07341">
    <property type="entry name" value="M56_BlaR1_MecR1_like"/>
    <property type="match status" value="1"/>
</dbReference>
<evidence type="ECO:0000256" key="9">
    <source>
        <dbReference type="ARBA" id="ARBA00023136"/>
    </source>
</evidence>
<dbReference type="InterPro" id="IPR006260">
    <property type="entry name" value="TonB/TolA_C"/>
</dbReference>
<dbReference type="InterPro" id="IPR051045">
    <property type="entry name" value="TonB-dependent_transducer"/>
</dbReference>
<dbReference type="PANTHER" id="PTHR33446">
    <property type="entry name" value="PROTEIN TONB-RELATED"/>
    <property type="match status" value="1"/>
</dbReference>
<dbReference type="InterPro" id="IPR012910">
    <property type="entry name" value="Plug_dom"/>
</dbReference>
<dbReference type="InterPro" id="IPR037682">
    <property type="entry name" value="TonB_C"/>
</dbReference>
<feature type="region of interest" description="Disordered" evidence="11">
    <location>
        <begin position="559"/>
        <end position="586"/>
    </location>
</feature>
<dbReference type="InterPro" id="IPR037066">
    <property type="entry name" value="Plug_dom_sf"/>
</dbReference>
<evidence type="ECO:0000256" key="5">
    <source>
        <dbReference type="ARBA" id="ARBA00022519"/>
    </source>
</evidence>
<evidence type="ECO:0000256" key="1">
    <source>
        <dbReference type="ARBA" id="ARBA00004383"/>
    </source>
</evidence>
<dbReference type="PROSITE" id="PS52015">
    <property type="entry name" value="TONB_CTD"/>
    <property type="match status" value="1"/>
</dbReference>
<feature type="transmembrane region" description="Helical" evidence="12">
    <location>
        <begin position="6"/>
        <end position="24"/>
    </location>
</feature>
<feature type="transmembrane region" description="Helical" evidence="12">
    <location>
        <begin position="164"/>
        <end position="183"/>
    </location>
</feature>
<evidence type="ECO:0000256" key="10">
    <source>
        <dbReference type="PROSITE-ProRule" id="PRU01360"/>
    </source>
</evidence>
<name>A0A4V2MKC1_9SPHI</name>